<organism evidence="1 2">
    <name type="scientific">Sedimentisphaera salicampi</name>
    <dbReference type="NCBI Taxonomy" id="1941349"/>
    <lineage>
        <taxon>Bacteria</taxon>
        <taxon>Pseudomonadati</taxon>
        <taxon>Planctomycetota</taxon>
        <taxon>Phycisphaerae</taxon>
        <taxon>Sedimentisphaerales</taxon>
        <taxon>Sedimentisphaeraceae</taxon>
        <taxon>Sedimentisphaera</taxon>
    </lineage>
</organism>
<dbReference type="InterPro" id="IPR045584">
    <property type="entry name" value="Pilin-like"/>
</dbReference>
<dbReference type="Gene3D" id="3.30.700.10">
    <property type="entry name" value="Glycoprotein, Type 4 Pilin"/>
    <property type="match status" value="1"/>
</dbReference>
<dbReference type="PANTHER" id="PTHR30093">
    <property type="entry name" value="GENERAL SECRETION PATHWAY PROTEIN G"/>
    <property type="match status" value="1"/>
</dbReference>
<dbReference type="PROSITE" id="PS00409">
    <property type="entry name" value="PROKAR_NTER_METHYL"/>
    <property type="match status" value="1"/>
</dbReference>
<accession>A0A1W6LM07</accession>
<evidence type="ECO:0000313" key="2">
    <source>
        <dbReference type="Proteomes" id="UP000193334"/>
    </source>
</evidence>
<protein>
    <submittedName>
        <fullName evidence="1">PilD-dependent protein PddA</fullName>
    </submittedName>
</protein>
<dbReference type="InterPro" id="IPR012902">
    <property type="entry name" value="N_methyl_site"/>
</dbReference>
<dbReference type="NCBIfam" id="TIGR02532">
    <property type="entry name" value="IV_pilin_GFxxxE"/>
    <property type="match status" value="1"/>
</dbReference>
<reference evidence="2" key="1">
    <citation type="submission" date="2017-04" db="EMBL/GenBank/DDBJ databases">
        <title>Comparative genomics and description of representatives of a novel lineage of planctomycetes thriving in anoxic sediments.</title>
        <authorList>
            <person name="Spring S."/>
            <person name="Bunk B."/>
            <person name="Sproer C."/>
        </authorList>
    </citation>
    <scope>NUCLEOTIDE SEQUENCE [LARGE SCALE GENOMIC DNA]</scope>
    <source>
        <strain evidence="2">ST-PulAB-D4</strain>
    </source>
</reference>
<proteinExistence type="predicted"/>
<dbReference type="STRING" id="1941349.STSP1_01222"/>
<sequence>MTKSKKGFTLIELLVVISIIALLMAILMPALGRARESARIIVCNSNLRQYGFAIQMYANSNDGYFPYVYNWLYSQENLSNISKGQYLQPDGSYESGPACPPQCVWHNSLATPDGGLWPYLENEAAHLCPSFPSFAKTYGSDHHPGHQPAIPIEPQYSYSMNYWLGVESNKWNPWVTSVPPPASHPDSLEASGRTIKMLSVDKPAEIVAFADENAWTIQGVSDYGLDDNSLYILRSRPVNYFGTFHKVFGEEKNRGEGNVVFLDGHSETIGFGEKISRNDSPSDVREEAFRLVWPR</sequence>
<dbReference type="RefSeq" id="WP_085755511.1">
    <property type="nucleotide sequence ID" value="NZ_CP021023.1"/>
</dbReference>
<evidence type="ECO:0000313" key="1">
    <source>
        <dbReference type="EMBL" id="ARN56830.1"/>
    </source>
</evidence>
<name>A0A1W6LM07_9BACT</name>
<dbReference type="EMBL" id="CP021023">
    <property type="protein sequence ID" value="ARN56830.1"/>
    <property type="molecule type" value="Genomic_DNA"/>
</dbReference>
<dbReference type="Proteomes" id="UP000193334">
    <property type="component" value="Chromosome"/>
</dbReference>
<keyword evidence="2" id="KW-1185">Reference proteome</keyword>
<dbReference type="KEGG" id="pbp:STSP1_01222"/>
<gene>
    <name evidence="1" type="primary">xcpT_4</name>
    <name evidence="1" type="ORF">STSP1_01222</name>
</gene>
<dbReference type="AlphaFoldDB" id="A0A1W6LM07"/>
<dbReference type="SUPFAM" id="SSF54523">
    <property type="entry name" value="Pili subunits"/>
    <property type="match status" value="1"/>
</dbReference>
<dbReference type="Pfam" id="PF07963">
    <property type="entry name" value="N_methyl"/>
    <property type="match status" value="1"/>
</dbReference>
<dbReference type="PANTHER" id="PTHR30093:SF2">
    <property type="entry name" value="TYPE II SECRETION SYSTEM PROTEIN H"/>
    <property type="match status" value="1"/>
</dbReference>